<keyword evidence="3 7" id="KW-0812">Transmembrane</keyword>
<evidence type="ECO:0000313" key="8">
    <source>
        <dbReference type="EMBL" id="KAK0555901.1"/>
    </source>
</evidence>
<dbReference type="EMBL" id="JAPDMZ010000023">
    <property type="protein sequence ID" value="KAK0555901.1"/>
    <property type="molecule type" value="Genomic_DNA"/>
</dbReference>
<dbReference type="Gene3D" id="1.20.1250.20">
    <property type="entry name" value="MFS general substrate transporter like domains"/>
    <property type="match status" value="1"/>
</dbReference>
<evidence type="ECO:0000256" key="3">
    <source>
        <dbReference type="ARBA" id="ARBA00022692"/>
    </source>
</evidence>
<organism evidence="8 9">
    <name type="scientific">Tilletia horrida</name>
    <dbReference type="NCBI Taxonomy" id="155126"/>
    <lineage>
        <taxon>Eukaryota</taxon>
        <taxon>Fungi</taxon>
        <taxon>Dikarya</taxon>
        <taxon>Basidiomycota</taxon>
        <taxon>Ustilaginomycotina</taxon>
        <taxon>Exobasidiomycetes</taxon>
        <taxon>Tilletiales</taxon>
        <taxon>Tilletiaceae</taxon>
        <taxon>Tilletia</taxon>
    </lineage>
</organism>
<dbReference type="AlphaFoldDB" id="A0AAN6GV40"/>
<keyword evidence="9" id="KW-1185">Reference proteome</keyword>
<sequence>MVGGGAGHGTFHNSGSARSYPPASPSPVLEEGLDVALPQLRGSPRWFIPMLALGGLGIQLVWSTEMAFASPYLLELGLSKAAMAAVFVAGPLSGLLVQPLVGASSDRCTHRWGRRRPYLAAAIVLCATSLLLLGYARSISHTVLLGGDPAHVRVPI</sequence>
<reference evidence="8" key="1">
    <citation type="journal article" date="2023" name="PhytoFront">
        <title>Draft Genome Resources of Seven Strains of Tilletia horrida, Causal Agent of Kernel Smut of Rice.</title>
        <authorList>
            <person name="Khanal S."/>
            <person name="Antony Babu S."/>
            <person name="Zhou X.G."/>
        </authorList>
    </citation>
    <scope>NUCLEOTIDE SEQUENCE</scope>
    <source>
        <strain evidence="8">TX6</strain>
    </source>
</reference>
<proteinExistence type="predicted"/>
<dbReference type="GO" id="GO:0008506">
    <property type="term" value="F:sucrose:proton symporter activity"/>
    <property type="evidence" value="ECO:0007669"/>
    <property type="project" value="TreeGrafter"/>
</dbReference>
<evidence type="ECO:0000256" key="5">
    <source>
        <dbReference type="ARBA" id="ARBA00023136"/>
    </source>
</evidence>
<gene>
    <name evidence="8" type="ORF">OC846_001567</name>
</gene>
<accession>A0AAN6GV40</accession>
<feature type="transmembrane region" description="Helical" evidence="7">
    <location>
        <begin position="46"/>
        <end position="64"/>
    </location>
</feature>
<protein>
    <recommendedName>
        <fullName evidence="10">Major facilitator superfamily (MFS) profile domain-containing protein</fullName>
    </recommendedName>
</protein>
<dbReference type="GO" id="GO:0005886">
    <property type="term" value="C:plasma membrane"/>
    <property type="evidence" value="ECO:0007669"/>
    <property type="project" value="TreeGrafter"/>
</dbReference>
<evidence type="ECO:0000256" key="6">
    <source>
        <dbReference type="SAM" id="MobiDB-lite"/>
    </source>
</evidence>
<evidence type="ECO:0000313" key="9">
    <source>
        <dbReference type="Proteomes" id="UP001176517"/>
    </source>
</evidence>
<keyword evidence="5 7" id="KW-0472">Membrane</keyword>
<dbReference type="SUPFAM" id="SSF103473">
    <property type="entry name" value="MFS general substrate transporter"/>
    <property type="match status" value="1"/>
</dbReference>
<dbReference type="Pfam" id="PF13347">
    <property type="entry name" value="MFS_2"/>
    <property type="match status" value="1"/>
</dbReference>
<evidence type="ECO:0000256" key="2">
    <source>
        <dbReference type="ARBA" id="ARBA00022448"/>
    </source>
</evidence>
<feature type="transmembrane region" description="Helical" evidence="7">
    <location>
        <begin position="118"/>
        <end position="136"/>
    </location>
</feature>
<feature type="transmembrane region" description="Helical" evidence="7">
    <location>
        <begin position="76"/>
        <end position="97"/>
    </location>
</feature>
<dbReference type="PANTHER" id="PTHR19432">
    <property type="entry name" value="SUGAR TRANSPORTER"/>
    <property type="match status" value="1"/>
</dbReference>
<evidence type="ECO:0000256" key="4">
    <source>
        <dbReference type="ARBA" id="ARBA00022989"/>
    </source>
</evidence>
<evidence type="ECO:0000256" key="7">
    <source>
        <dbReference type="SAM" id="Phobius"/>
    </source>
</evidence>
<keyword evidence="2" id="KW-0813">Transport</keyword>
<comment type="subcellular location">
    <subcellularLocation>
        <location evidence="1">Membrane</location>
        <topology evidence="1">Multi-pass membrane protein</topology>
    </subcellularLocation>
</comment>
<comment type="caution">
    <text evidence="8">The sequence shown here is derived from an EMBL/GenBank/DDBJ whole genome shotgun (WGS) entry which is preliminary data.</text>
</comment>
<evidence type="ECO:0000256" key="1">
    <source>
        <dbReference type="ARBA" id="ARBA00004141"/>
    </source>
</evidence>
<feature type="region of interest" description="Disordered" evidence="6">
    <location>
        <begin position="1"/>
        <end position="25"/>
    </location>
</feature>
<dbReference type="Proteomes" id="UP001176517">
    <property type="component" value="Unassembled WGS sequence"/>
</dbReference>
<evidence type="ECO:0008006" key="10">
    <source>
        <dbReference type="Google" id="ProtNLM"/>
    </source>
</evidence>
<name>A0AAN6GV40_9BASI</name>
<dbReference type="InterPro" id="IPR036259">
    <property type="entry name" value="MFS_trans_sf"/>
</dbReference>
<dbReference type="PANTHER" id="PTHR19432:SF91">
    <property type="entry name" value="GENERAL ALPHA-GLUCOSIDE PERMEASE"/>
    <property type="match status" value="1"/>
</dbReference>
<keyword evidence="4 7" id="KW-1133">Transmembrane helix</keyword>